<evidence type="ECO:0000256" key="5">
    <source>
        <dbReference type="ARBA" id="ARBA00023242"/>
    </source>
</evidence>
<dbReference type="PANTHER" id="PTHR47622:SF1">
    <property type="entry name" value="ARGININE_SERINE-RICH PROTEIN 1"/>
    <property type="match status" value="1"/>
</dbReference>
<evidence type="ECO:0000256" key="2">
    <source>
        <dbReference type="ARBA" id="ARBA00009534"/>
    </source>
</evidence>
<dbReference type="GeneID" id="114427301"/>
<reference evidence="9" key="2">
    <citation type="submission" date="2025-08" db="UniProtKB">
        <authorList>
            <consortium name="RefSeq"/>
        </authorList>
    </citation>
    <scope>IDENTIFICATION</scope>
</reference>
<feature type="compositionally biased region" description="Basic and acidic residues" evidence="7">
    <location>
        <begin position="109"/>
        <end position="127"/>
    </location>
</feature>
<feature type="region of interest" description="Disordered" evidence="7">
    <location>
        <begin position="1"/>
        <end position="184"/>
    </location>
</feature>
<evidence type="ECO:0000256" key="7">
    <source>
        <dbReference type="SAM" id="MobiDB-lite"/>
    </source>
</evidence>
<dbReference type="InParanoid" id="A0A6P7H7A9"/>
<comment type="subcellular location">
    <subcellularLocation>
        <location evidence="1">Nucleus</location>
    </subcellularLocation>
</comment>
<feature type="compositionally biased region" description="Polar residues" evidence="7">
    <location>
        <begin position="14"/>
        <end position="27"/>
    </location>
</feature>
<evidence type="ECO:0000256" key="4">
    <source>
        <dbReference type="ARBA" id="ARBA00022553"/>
    </source>
</evidence>
<organism evidence="8 9">
    <name type="scientific">Parambassis ranga</name>
    <name type="common">Indian glassy fish</name>
    <dbReference type="NCBI Taxonomy" id="210632"/>
    <lineage>
        <taxon>Eukaryota</taxon>
        <taxon>Metazoa</taxon>
        <taxon>Chordata</taxon>
        <taxon>Craniata</taxon>
        <taxon>Vertebrata</taxon>
        <taxon>Euteleostomi</taxon>
        <taxon>Actinopterygii</taxon>
        <taxon>Neopterygii</taxon>
        <taxon>Teleostei</taxon>
        <taxon>Neoteleostei</taxon>
        <taxon>Acanthomorphata</taxon>
        <taxon>Ovalentaria</taxon>
        <taxon>Ambassidae</taxon>
        <taxon>Parambassis</taxon>
    </lineage>
</organism>
<dbReference type="OrthoDB" id="9950396at2759"/>
<feature type="compositionally biased region" description="Basic residues" evidence="7">
    <location>
        <begin position="49"/>
        <end position="58"/>
    </location>
</feature>
<proteinExistence type="inferred from homology"/>
<dbReference type="Pfam" id="PF17069">
    <property type="entry name" value="RSRP"/>
    <property type="match status" value="1"/>
</dbReference>
<feature type="compositionally biased region" description="Basic residues" evidence="7">
    <location>
        <begin position="128"/>
        <end position="140"/>
    </location>
</feature>
<feature type="compositionally biased region" description="Basic residues" evidence="7">
    <location>
        <begin position="98"/>
        <end position="108"/>
    </location>
</feature>
<feature type="compositionally biased region" description="Basic residues" evidence="7">
    <location>
        <begin position="315"/>
        <end position="324"/>
    </location>
</feature>
<comment type="similarity">
    <text evidence="2">Belongs to the RSRP family.</text>
</comment>
<keyword evidence="4" id="KW-0597">Phosphoprotein</keyword>
<protein>
    <recommendedName>
        <fullName evidence="3">Arginine/serine-rich protein 1</fullName>
    </recommendedName>
</protein>
<evidence type="ECO:0000313" key="8">
    <source>
        <dbReference type="Proteomes" id="UP000515145"/>
    </source>
</evidence>
<dbReference type="PANTHER" id="PTHR47622">
    <property type="entry name" value="ARGININE/SERINE-RICH PROTEIN 1"/>
    <property type="match status" value="1"/>
</dbReference>
<gene>
    <name evidence="9" type="primary">rsrp1</name>
</gene>
<feature type="compositionally biased region" description="Basic residues" evidence="7">
    <location>
        <begin position="75"/>
        <end position="88"/>
    </location>
</feature>
<reference evidence="8" key="1">
    <citation type="submission" date="2024-06" db="UniProtKB">
        <authorList>
            <consortium name="RefSeq"/>
        </authorList>
    </citation>
    <scope>NUCLEOTIDE SEQUENCE [LARGE SCALE GENOMIC DNA]</scope>
</reference>
<keyword evidence="8" id="KW-1185">Reference proteome</keyword>
<dbReference type="Proteomes" id="UP000515145">
    <property type="component" value="Chromosome 22"/>
</dbReference>
<dbReference type="RefSeq" id="XP_028251075.1">
    <property type="nucleotide sequence ID" value="XM_028395274.1"/>
</dbReference>
<evidence type="ECO:0000256" key="3">
    <source>
        <dbReference type="ARBA" id="ARBA00018147"/>
    </source>
</evidence>
<dbReference type="GO" id="GO:0005634">
    <property type="term" value="C:nucleus"/>
    <property type="evidence" value="ECO:0007669"/>
    <property type="project" value="UniProtKB-SubCell"/>
</dbReference>
<name>A0A6P7H7A9_9TELE</name>
<dbReference type="InterPro" id="IPR029656">
    <property type="entry name" value="RSRP1"/>
</dbReference>
<feature type="compositionally biased region" description="Basic and acidic residues" evidence="7">
    <location>
        <begin position="232"/>
        <end position="252"/>
    </location>
</feature>
<dbReference type="AlphaFoldDB" id="A0A6P7H7A9"/>
<feature type="compositionally biased region" description="Low complexity" evidence="7">
    <location>
        <begin position="59"/>
        <end position="74"/>
    </location>
</feature>
<accession>A0A6P7H7A9</accession>
<feature type="region of interest" description="Disordered" evidence="7">
    <location>
        <begin position="287"/>
        <end position="324"/>
    </location>
</feature>
<dbReference type="FunCoup" id="A0A6P7H7A9">
    <property type="interactions" value="2"/>
</dbReference>
<keyword evidence="5" id="KW-0539">Nucleus</keyword>
<evidence type="ECO:0000256" key="1">
    <source>
        <dbReference type="ARBA" id="ARBA00004123"/>
    </source>
</evidence>
<dbReference type="CTD" id="57035"/>
<evidence type="ECO:0000256" key="6">
    <source>
        <dbReference type="ARBA" id="ARBA00034666"/>
    </source>
</evidence>
<evidence type="ECO:0000313" key="9">
    <source>
        <dbReference type="RefSeq" id="XP_028251075.1"/>
    </source>
</evidence>
<feature type="region of interest" description="Disordered" evidence="7">
    <location>
        <begin position="225"/>
        <end position="267"/>
    </location>
</feature>
<comment type="function">
    <text evidence="6">Probably acts as a spliceosomal factor that contributes to spliceosome assembly and regulates the isoform switching of proteins such as PARP6.</text>
</comment>
<feature type="compositionally biased region" description="Low complexity" evidence="7">
    <location>
        <begin position="28"/>
        <end position="44"/>
    </location>
</feature>
<sequence>MAKGEVSHIEMAQARQSDGINVIFDQNSPASSPSRSSSSSSSGSDHYRGRGSHRRRYRSPSSSSSSSSSTSSSHPRSRSRPRCHRQSSKCRCSDRRYGGGRHRRSRPRCYRDHSRSYSRSSSRDTYSHRRRYKSRSRSRSSRSFGHWSRNRRPTSQFRCKFSQSPTRPYRYRSRSRSSGRSVSLSLHDKRELLNTAKDNAMKILGVQNLELPESVKPILLASLESQQSSPEPEARVRHDPEKTASESREKAESTNVSSPKLSPKRKKIVFSNNNSVVKPTVIASTGVKVTPRVDSYESRKPYGQWVPVKSAQPSRARKHTLMSH</sequence>